<keyword evidence="2" id="KW-1133">Transmembrane helix</keyword>
<feature type="region of interest" description="Disordered" evidence="1">
    <location>
        <begin position="154"/>
        <end position="179"/>
    </location>
</feature>
<name>A0AAD7JVA9_9AGAR</name>
<dbReference type="AlphaFoldDB" id="A0AAD7JVA9"/>
<accession>A0AAD7JVA9</accession>
<feature type="transmembrane region" description="Helical" evidence="2">
    <location>
        <begin position="181"/>
        <end position="205"/>
    </location>
</feature>
<evidence type="ECO:0000256" key="1">
    <source>
        <dbReference type="SAM" id="MobiDB-lite"/>
    </source>
</evidence>
<feature type="chain" id="PRO_5042043434" evidence="3">
    <location>
        <begin position="16"/>
        <end position="320"/>
    </location>
</feature>
<proteinExistence type="predicted"/>
<sequence length="320" mass="34510">MWILTLFHFALLVRAAHNYTVDDASALITYNAPVLERNHTAFDSRSLFDGTITYVAPAPDFAPTISIPFNGTAIYIFIAYPGIPQSAPSGFNASIDGAPAGNWAANESALLYHHLVWHTAALPDAPHTLLMQINPEWELYFDYAIYTSDMDPPSSLSTSSTGAAQQTSPPSTANTTKKPPLGAIIGAVVGGTLLVALAAIVCFRYRRRAAQRRRRTAVTFPAGFALSDEMSEGKEATSAEPPTPFLLRAVPPSRYKVMSENTLPDNGSHPDVSGERGLARLTAEVQHLTASVRQLEMGAPEARDGGQIMERPPAYGNSRL</sequence>
<protein>
    <submittedName>
        <fullName evidence="4">Uncharacterized protein</fullName>
    </submittedName>
</protein>
<dbReference type="EMBL" id="JARKIB010000014">
    <property type="protein sequence ID" value="KAJ7772365.1"/>
    <property type="molecule type" value="Genomic_DNA"/>
</dbReference>
<evidence type="ECO:0000313" key="4">
    <source>
        <dbReference type="EMBL" id="KAJ7772365.1"/>
    </source>
</evidence>
<organism evidence="4 5">
    <name type="scientific">Mycena metata</name>
    <dbReference type="NCBI Taxonomy" id="1033252"/>
    <lineage>
        <taxon>Eukaryota</taxon>
        <taxon>Fungi</taxon>
        <taxon>Dikarya</taxon>
        <taxon>Basidiomycota</taxon>
        <taxon>Agaricomycotina</taxon>
        <taxon>Agaricomycetes</taxon>
        <taxon>Agaricomycetidae</taxon>
        <taxon>Agaricales</taxon>
        <taxon>Marasmiineae</taxon>
        <taxon>Mycenaceae</taxon>
        <taxon>Mycena</taxon>
    </lineage>
</organism>
<keyword evidence="2" id="KW-0472">Membrane</keyword>
<comment type="caution">
    <text evidence="4">The sequence shown here is derived from an EMBL/GenBank/DDBJ whole genome shotgun (WGS) entry which is preliminary data.</text>
</comment>
<gene>
    <name evidence="4" type="ORF">B0H16DRAFT_1513232</name>
</gene>
<dbReference type="Proteomes" id="UP001215598">
    <property type="component" value="Unassembled WGS sequence"/>
</dbReference>
<reference evidence="4" key="1">
    <citation type="submission" date="2023-03" db="EMBL/GenBank/DDBJ databases">
        <title>Massive genome expansion in bonnet fungi (Mycena s.s.) driven by repeated elements and novel gene families across ecological guilds.</title>
        <authorList>
            <consortium name="Lawrence Berkeley National Laboratory"/>
            <person name="Harder C.B."/>
            <person name="Miyauchi S."/>
            <person name="Viragh M."/>
            <person name="Kuo A."/>
            <person name="Thoen E."/>
            <person name="Andreopoulos B."/>
            <person name="Lu D."/>
            <person name="Skrede I."/>
            <person name="Drula E."/>
            <person name="Henrissat B."/>
            <person name="Morin E."/>
            <person name="Kohler A."/>
            <person name="Barry K."/>
            <person name="LaButti K."/>
            <person name="Morin E."/>
            <person name="Salamov A."/>
            <person name="Lipzen A."/>
            <person name="Mereny Z."/>
            <person name="Hegedus B."/>
            <person name="Baldrian P."/>
            <person name="Stursova M."/>
            <person name="Weitz H."/>
            <person name="Taylor A."/>
            <person name="Grigoriev I.V."/>
            <person name="Nagy L.G."/>
            <person name="Martin F."/>
            <person name="Kauserud H."/>
        </authorList>
    </citation>
    <scope>NUCLEOTIDE SEQUENCE</scope>
    <source>
        <strain evidence="4">CBHHK182m</strain>
    </source>
</reference>
<evidence type="ECO:0000313" key="5">
    <source>
        <dbReference type="Proteomes" id="UP001215598"/>
    </source>
</evidence>
<evidence type="ECO:0000256" key="2">
    <source>
        <dbReference type="SAM" id="Phobius"/>
    </source>
</evidence>
<feature type="signal peptide" evidence="3">
    <location>
        <begin position="1"/>
        <end position="15"/>
    </location>
</feature>
<keyword evidence="3" id="KW-0732">Signal</keyword>
<keyword evidence="2" id="KW-0812">Transmembrane</keyword>
<feature type="region of interest" description="Disordered" evidence="1">
    <location>
        <begin position="298"/>
        <end position="320"/>
    </location>
</feature>
<feature type="compositionally biased region" description="Low complexity" evidence="1">
    <location>
        <begin position="154"/>
        <end position="168"/>
    </location>
</feature>
<keyword evidence="5" id="KW-1185">Reference proteome</keyword>
<evidence type="ECO:0000256" key="3">
    <source>
        <dbReference type="SAM" id="SignalP"/>
    </source>
</evidence>